<organism evidence="1 2">
    <name type="scientific">Streptococcus gallinaceus</name>
    <dbReference type="NCBI Taxonomy" id="165758"/>
    <lineage>
        <taxon>Bacteria</taxon>
        <taxon>Bacillati</taxon>
        <taxon>Bacillota</taxon>
        <taxon>Bacilli</taxon>
        <taxon>Lactobacillales</taxon>
        <taxon>Streptococcaceae</taxon>
        <taxon>Streptococcus</taxon>
    </lineage>
</organism>
<dbReference type="EMBL" id="JBEPMK010000002">
    <property type="protein sequence ID" value="MET3643951.1"/>
    <property type="molecule type" value="Genomic_DNA"/>
</dbReference>
<proteinExistence type="predicted"/>
<accession>A0ABV2JJ58</accession>
<gene>
    <name evidence="1" type="ORF">ABID27_000573</name>
</gene>
<evidence type="ECO:0008006" key="3">
    <source>
        <dbReference type="Google" id="ProtNLM"/>
    </source>
</evidence>
<keyword evidence="2" id="KW-1185">Reference proteome</keyword>
<comment type="caution">
    <text evidence="1">The sequence shown here is derived from an EMBL/GenBank/DDBJ whole genome shotgun (WGS) entry which is preliminary data.</text>
</comment>
<reference evidence="1 2" key="1">
    <citation type="submission" date="2024-06" db="EMBL/GenBank/DDBJ databases">
        <title>Genomic Encyclopedia of Type Strains, Phase IV (KMG-IV): sequencing the most valuable type-strain genomes for metagenomic binning, comparative biology and taxonomic classification.</title>
        <authorList>
            <person name="Goeker M."/>
        </authorList>
    </citation>
    <scope>NUCLEOTIDE SEQUENCE [LARGE SCALE GENOMIC DNA]</scope>
    <source>
        <strain evidence="1 2">DSM 15349</strain>
    </source>
</reference>
<name>A0ABV2JJ58_9STRE</name>
<evidence type="ECO:0000313" key="2">
    <source>
        <dbReference type="Proteomes" id="UP001549055"/>
    </source>
</evidence>
<sequence>MDKQHIIYEDIRKKEQELEEMGLHFQQHLRKIDREEEEVTSRRRILERMMQVEEEKLYHSLKRFSHDGCQLDDFHALIRQLHRESEDIFHKKMGQLEQERENATQSFRRNQMVLESELTEIRRQYDASTDE</sequence>
<protein>
    <recommendedName>
        <fullName evidence="3">Cingulin</fullName>
    </recommendedName>
</protein>
<dbReference type="Proteomes" id="UP001549055">
    <property type="component" value="Unassembled WGS sequence"/>
</dbReference>
<dbReference type="RefSeq" id="WP_354280113.1">
    <property type="nucleotide sequence ID" value="NZ_JBEPMK010000002.1"/>
</dbReference>
<evidence type="ECO:0000313" key="1">
    <source>
        <dbReference type="EMBL" id="MET3643951.1"/>
    </source>
</evidence>